<dbReference type="EMBL" id="NFDL01000110">
    <property type="protein sequence ID" value="OTY36300.1"/>
    <property type="molecule type" value="Genomic_DNA"/>
</dbReference>
<evidence type="ECO:0000313" key="3">
    <source>
        <dbReference type="Proteomes" id="UP000195089"/>
    </source>
</evidence>
<keyword evidence="1" id="KW-0472">Membrane</keyword>
<feature type="transmembrane region" description="Helical" evidence="1">
    <location>
        <begin position="12"/>
        <end position="30"/>
    </location>
</feature>
<proteinExistence type="predicted"/>
<name>A0A243AZQ5_BACTU</name>
<keyword evidence="1" id="KW-1133">Transmembrane helix</keyword>
<protein>
    <submittedName>
        <fullName evidence="2">Uncharacterized protein</fullName>
    </submittedName>
</protein>
<organism evidence="2 3">
    <name type="scientific">Bacillus thuringiensis serovar pingluonsis</name>
    <dbReference type="NCBI Taxonomy" id="180881"/>
    <lineage>
        <taxon>Bacteria</taxon>
        <taxon>Bacillati</taxon>
        <taxon>Bacillota</taxon>
        <taxon>Bacilli</taxon>
        <taxon>Bacillales</taxon>
        <taxon>Bacillaceae</taxon>
        <taxon>Bacillus</taxon>
        <taxon>Bacillus cereus group</taxon>
    </lineage>
</organism>
<sequence length="70" mass="8324">MIVVIDGTVKLIQNVMVLILAIMFMMFGIVKVEHRVGKKRSLFVHVQLVDQFRDLRRFINIKRNRFLLIL</sequence>
<reference evidence="2 3" key="1">
    <citation type="submission" date="2016-10" db="EMBL/GenBank/DDBJ databases">
        <title>Comparative genomics of Bacillus thuringiensis reveals a path to pathogens against multiple invertebrate hosts.</title>
        <authorList>
            <person name="Zheng J."/>
            <person name="Gao Q."/>
            <person name="Liu H."/>
            <person name="Peng D."/>
            <person name="Ruan L."/>
            <person name="Sun M."/>
        </authorList>
    </citation>
    <scope>NUCLEOTIDE SEQUENCE [LARGE SCALE GENOMIC DNA]</scope>
    <source>
        <strain evidence="2">BGSC 4BX1</strain>
    </source>
</reference>
<comment type="caution">
    <text evidence="2">The sequence shown here is derived from an EMBL/GenBank/DDBJ whole genome shotgun (WGS) entry which is preliminary data.</text>
</comment>
<gene>
    <name evidence="2" type="ORF">BK742_24675</name>
</gene>
<dbReference type="AlphaFoldDB" id="A0A243AZQ5"/>
<evidence type="ECO:0000256" key="1">
    <source>
        <dbReference type="SAM" id="Phobius"/>
    </source>
</evidence>
<evidence type="ECO:0000313" key="2">
    <source>
        <dbReference type="EMBL" id="OTY36300.1"/>
    </source>
</evidence>
<accession>A0A243AZQ5</accession>
<dbReference type="Proteomes" id="UP000195089">
    <property type="component" value="Unassembled WGS sequence"/>
</dbReference>
<keyword evidence="1" id="KW-0812">Transmembrane</keyword>